<evidence type="ECO:0000313" key="4">
    <source>
        <dbReference type="Proteomes" id="UP000630887"/>
    </source>
</evidence>
<dbReference type="AlphaFoldDB" id="A0A8J3L5B9"/>
<keyword evidence="1" id="KW-0472">Membrane</keyword>
<feature type="domain" description="Thioredoxin" evidence="2">
    <location>
        <begin position="50"/>
        <end position="181"/>
    </location>
</feature>
<comment type="caution">
    <text evidence="3">The sequence shown here is derived from an EMBL/GenBank/DDBJ whole genome shotgun (WGS) entry which is preliminary data.</text>
</comment>
<dbReference type="GO" id="GO:0016209">
    <property type="term" value="F:antioxidant activity"/>
    <property type="evidence" value="ECO:0007669"/>
    <property type="project" value="InterPro"/>
</dbReference>
<evidence type="ECO:0000259" key="2">
    <source>
        <dbReference type="PROSITE" id="PS51352"/>
    </source>
</evidence>
<evidence type="ECO:0000313" key="3">
    <source>
        <dbReference type="EMBL" id="GIG09414.1"/>
    </source>
</evidence>
<sequence length="181" mass="18497">MAYLWIALAVVTTICLLNLLLAFGMIRRLREHTALLSKMPTGPTATDLILPAGAQIGSFSAVTIAGEAVSTASFADGTLVGFFSPGCAPCRERLPEFVAYAAELGGRDRVFAVVVADVAAEATATVEQLSDVARVVLEKDEGPVAAAFGVKGFPAVGLVSADGTMVASGSMLSGLPRPAAV</sequence>
<feature type="transmembrane region" description="Helical" evidence="1">
    <location>
        <begin position="6"/>
        <end position="26"/>
    </location>
</feature>
<dbReference type="SUPFAM" id="SSF52833">
    <property type="entry name" value="Thioredoxin-like"/>
    <property type="match status" value="1"/>
</dbReference>
<dbReference type="PROSITE" id="PS00194">
    <property type="entry name" value="THIOREDOXIN_1"/>
    <property type="match status" value="1"/>
</dbReference>
<dbReference type="PROSITE" id="PS51352">
    <property type="entry name" value="THIOREDOXIN_2"/>
    <property type="match status" value="1"/>
</dbReference>
<keyword evidence="1" id="KW-1133">Transmembrane helix</keyword>
<dbReference type="Gene3D" id="3.40.30.10">
    <property type="entry name" value="Glutaredoxin"/>
    <property type="match status" value="1"/>
</dbReference>
<dbReference type="GO" id="GO:0016491">
    <property type="term" value="F:oxidoreductase activity"/>
    <property type="evidence" value="ECO:0007669"/>
    <property type="project" value="InterPro"/>
</dbReference>
<dbReference type="InterPro" id="IPR036249">
    <property type="entry name" value="Thioredoxin-like_sf"/>
</dbReference>
<proteinExistence type="predicted"/>
<dbReference type="InterPro" id="IPR000866">
    <property type="entry name" value="AhpC/TSA"/>
</dbReference>
<name>A0A8J3L5B9_9ACTN</name>
<dbReference type="Pfam" id="PF00578">
    <property type="entry name" value="AhpC-TSA"/>
    <property type="match status" value="1"/>
</dbReference>
<gene>
    <name evidence="3" type="ORF">Cco03nite_61140</name>
</gene>
<keyword evidence="1" id="KW-0812">Transmembrane</keyword>
<evidence type="ECO:0000256" key="1">
    <source>
        <dbReference type="SAM" id="Phobius"/>
    </source>
</evidence>
<protein>
    <submittedName>
        <fullName evidence="3">TlpA family protein</fullName>
    </submittedName>
</protein>
<accession>A0A8J3L5B9</accession>
<organism evidence="3 4">
    <name type="scientific">Catellatospora coxensis</name>
    <dbReference type="NCBI Taxonomy" id="310354"/>
    <lineage>
        <taxon>Bacteria</taxon>
        <taxon>Bacillati</taxon>
        <taxon>Actinomycetota</taxon>
        <taxon>Actinomycetes</taxon>
        <taxon>Micromonosporales</taxon>
        <taxon>Micromonosporaceae</taxon>
        <taxon>Catellatospora</taxon>
    </lineage>
</organism>
<reference evidence="3 4" key="1">
    <citation type="submission" date="2021-01" db="EMBL/GenBank/DDBJ databases">
        <title>Whole genome shotgun sequence of Catellatospora coxensis NBRC 107359.</title>
        <authorList>
            <person name="Komaki H."/>
            <person name="Tamura T."/>
        </authorList>
    </citation>
    <scope>NUCLEOTIDE SEQUENCE [LARGE SCALE GENOMIC DNA]</scope>
    <source>
        <strain evidence="3 4">NBRC 107359</strain>
    </source>
</reference>
<dbReference type="InterPro" id="IPR017937">
    <property type="entry name" value="Thioredoxin_CS"/>
</dbReference>
<keyword evidence="4" id="KW-1185">Reference proteome</keyword>
<dbReference type="RefSeq" id="WP_203696340.1">
    <property type="nucleotide sequence ID" value="NZ_BAAALC010000002.1"/>
</dbReference>
<dbReference type="EMBL" id="BONI01000064">
    <property type="protein sequence ID" value="GIG09414.1"/>
    <property type="molecule type" value="Genomic_DNA"/>
</dbReference>
<dbReference type="Proteomes" id="UP000630887">
    <property type="component" value="Unassembled WGS sequence"/>
</dbReference>
<dbReference type="InterPro" id="IPR013766">
    <property type="entry name" value="Thioredoxin_domain"/>
</dbReference>